<sequence length="44" mass="5126">LPFYEVIHKDATKWLQQIKIGLATSTSLYALDSGLVFWMNQLRE</sequence>
<reference evidence="1" key="1">
    <citation type="submission" date="2017-02" db="UniProtKB">
        <authorList>
            <consortium name="WormBaseParasite"/>
        </authorList>
    </citation>
    <scope>IDENTIFICATION</scope>
</reference>
<evidence type="ECO:0000313" key="1">
    <source>
        <dbReference type="WBParaSite" id="ASIM_0002155401-mRNA-1"/>
    </source>
</evidence>
<dbReference type="AlphaFoldDB" id="A0A0M3KKM3"/>
<proteinExistence type="predicted"/>
<organism evidence="1">
    <name type="scientific">Anisakis simplex</name>
    <name type="common">Herring worm</name>
    <dbReference type="NCBI Taxonomy" id="6269"/>
    <lineage>
        <taxon>Eukaryota</taxon>
        <taxon>Metazoa</taxon>
        <taxon>Ecdysozoa</taxon>
        <taxon>Nematoda</taxon>
        <taxon>Chromadorea</taxon>
        <taxon>Rhabditida</taxon>
        <taxon>Spirurina</taxon>
        <taxon>Ascaridomorpha</taxon>
        <taxon>Ascaridoidea</taxon>
        <taxon>Anisakidae</taxon>
        <taxon>Anisakis</taxon>
        <taxon>Anisakis simplex complex</taxon>
    </lineage>
</organism>
<accession>A0A0M3KKM3</accession>
<name>A0A0M3KKM3_ANISI</name>
<protein>
    <submittedName>
        <fullName evidence="1">Amino acid adenylation</fullName>
    </submittedName>
</protein>
<dbReference type="WBParaSite" id="ASIM_0002155401-mRNA-1">
    <property type="protein sequence ID" value="ASIM_0002155401-mRNA-1"/>
    <property type="gene ID" value="ASIM_0002155401"/>
</dbReference>